<organism evidence="1">
    <name type="scientific">Aphanomyces astaci</name>
    <name type="common">Crayfish plague agent</name>
    <dbReference type="NCBI Taxonomy" id="112090"/>
    <lineage>
        <taxon>Eukaryota</taxon>
        <taxon>Sar</taxon>
        <taxon>Stramenopiles</taxon>
        <taxon>Oomycota</taxon>
        <taxon>Saprolegniomycetes</taxon>
        <taxon>Saprolegniales</taxon>
        <taxon>Verrucalvaceae</taxon>
        <taxon>Aphanomyces</taxon>
    </lineage>
</organism>
<dbReference type="RefSeq" id="XP_009830768.1">
    <property type="nucleotide sequence ID" value="XM_009832466.1"/>
</dbReference>
<dbReference type="InterPro" id="IPR036397">
    <property type="entry name" value="RNaseH_sf"/>
</dbReference>
<dbReference type="PANTHER" id="PTHR47169:SF2">
    <property type="entry name" value="OS01G0541250 PROTEIN"/>
    <property type="match status" value="1"/>
</dbReference>
<sequence>MAEALSMPKTTLHRHFKNGELVVPETHAVGGQRQEASAVLSFANVVDGSVELNPMLDRVFLDEKWFYLRKVKNKFYLAPWETVPHQTTKNKRFIPSVMFLSVVARP</sequence>
<dbReference type="OrthoDB" id="1739492at2759"/>
<evidence type="ECO:0000313" key="1">
    <source>
        <dbReference type="EMBL" id="ETV79832.1"/>
    </source>
</evidence>
<dbReference type="GO" id="GO:0003676">
    <property type="term" value="F:nucleic acid binding"/>
    <property type="evidence" value="ECO:0007669"/>
    <property type="project" value="InterPro"/>
</dbReference>
<dbReference type="EMBL" id="KI913127">
    <property type="protein sequence ID" value="ETV79832.1"/>
    <property type="molecule type" value="Genomic_DNA"/>
</dbReference>
<dbReference type="PANTHER" id="PTHR47169">
    <property type="entry name" value="OS01G0541250 PROTEIN"/>
    <property type="match status" value="1"/>
</dbReference>
<protein>
    <submittedName>
        <fullName evidence="1">Uncharacterized protein</fullName>
    </submittedName>
</protein>
<name>W4GJF6_APHAT</name>
<gene>
    <name evidence="1" type="ORF">H257_07048</name>
</gene>
<dbReference type="VEuPathDB" id="FungiDB:H257_07048"/>
<dbReference type="Gene3D" id="3.30.420.10">
    <property type="entry name" value="Ribonuclease H-like superfamily/Ribonuclease H"/>
    <property type="match status" value="1"/>
</dbReference>
<reference evidence="1" key="1">
    <citation type="submission" date="2013-12" db="EMBL/GenBank/DDBJ databases">
        <title>The Genome Sequence of Aphanomyces astaci APO3.</title>
        <authorList>
            <consortium name="The Broad Institute Genomics Platform"/>
            <person name="Russ C."/>
            <person name="Tyler B."/>
            <person name="van West P."/>
            <person name="Dieguez-Uribeondo J."/>
            <person name="Young S.K."/>
            <person name="Zeng Q."/>
            <person name="Gargeya S."/>
            <person name="Fitzgerald M."/>
            <person name="Abouelleil A."/>
            <person name="Alvarado L."/>
            <person name="Chapman S.B."/>
            <person name="Gainer-Dewar J."/>
            <person name="Goldberg J."/>
            <person name="Griggs A."/>
            <person name="Gujja S."/>
            <person name="Hansen M."/>
            <person name="Howarth C."/>
            <person name="Imamovic A."/>
            <person name="Ireland A."/>
            <person name="Larimer J."/>
            <person name="McCowan C."/>
            <person name="Murphy C."/>
            <person name="Pearson M."/>
            <person name="Poon T.W."/>
            <person name="Priest M."/>
            <person name="Roberts A."/>
            <person name="Saif S."/>
            <person name="Shea T."/>
            <person name="Sykes S."/>
            <person name="Wortman J."/>
            <person name="Nusbaum C."/>
            <person name="Birren B."/>
        </authorList>
    </citation>
    <scope>NUCLEOTIDE SEQUENCE [LARGE SCALE GENOMIC DNA]</scope>
    <source>
        <strain evidence="1">APO3</strain>
    </source>
</reference>
<accession>W4GJF6</accession>
<dbReference type="GeneID" id="20809044"/>
<dbReference type="AlphaFoldDB" id="W4GJF6"/>
<proteinExistence type="predicted"/>